<name>A0A1T3C7J8_9HYPO</name>
<organism evidence="2 3">
    <name type="scientific">Trichoderma guizhouense</name>
    <dbReference type="NCBI Taxonomy" id="1491466"/>
    <lineage>
        <taxon>Eukaryota</taxon>
        <taxon>Fungi</taxon>
        <taxon>Dikarya</taxon>
        <taxon>Ascomycota</taxon>
        <taxon>Pezizomycotina</taxon>
        <taxon>Sordariomycetes</taxon>
        <taxon>Hypocreomycetidae</taxon>
        <taxon>Hypocreales</taxon>
        <taxon>Hypocreaceae</taxon>
        <taxon>Trichoderma</taxon>
    </lineage>
</organism>
<evidence type="ECO:0000313" key="3">
    <source>
        <dbReference type="Proteomes" id="UP000191004"/>
    </source>
</evidence>
<evidence type="ECO:0000256" key="1">
    <source>
        <dbReference type="SAM" id="MobiDB-lite"/>
    </source>
</evidence>
<protein>
    <submittedName>
        <fullName evidence="2">Uncharacterized protein</fullName>
    </submittedName>
</protein>
<reference evidence="2 3" key="1">
    <citation type="submission" date="2016-04" db="EMBL/GenBank/DDBJ databases">
        <title>Multiple horizontal gene transfer events from other fungi enriched the ability of the initially mycotrophic fungus Trichoderma (Ascomycota) to feed on dead plant biomass.</title>
        <authorList>
            <person name="Atanasova L."/>
            <person name="Chenthamara K."/>
            <person name="Zhang J."/>
            <person name="Grujic M."/>
            <person name="Henrissat B."/>
            <person name="Kuo A."/>
            <person name="Aertz A."/>
            <person name="Salamov A."/>
            <person name="Lipzen A."/>
            <person name="Labutti K."/>
            <person name="Barry K."/>
            <person name="Miao Y."/>
            <person name="Rahimi M.J."/>
            <person name="Shen Q."/>
            <person name="Grigoriev I.V."/>
            <person name="Kubicek C.P."/>
            <person name="Druzhinina I.S."/>
        </authorList>
    </citation>
    <scope>NUCLEOTIDE SEQUENCE [LARGE SCALE GENOMIC DNA]</scope>
    <source>
        <strain evidence="2 3">NJAU 4742</strain>
    </source>
</reference>
<comment type="caution">
    <text evidence="2">The sequence shown here is derived from an EMBL/GenBank/DDBJ whole genome shotgun (WGS) entry which is preliminary data.</text>
</comment>
<evidence type="ECO:0000313" key="2">
    <source>
        <dbReference type="EMBL" id="OPB37029.1"/>
    </source>
</evidence>
<feature type="compositionally biased region" description="Basic and acidic residues" evidence="1">
    <location>
        <begin position="84"/>
        <end position="96"/>
    </location>
</feature>
<dbReference type="Proteomes" id="UP000191004">
    <property type="component" value="Unassembled WGS sequence"/>
</dbReference>
<sequence length="114" mass="13482">MVAEEIAEIQDEYAELLELLESLIEEFETTFETFDEATDGLDSMITFWNGYWVWRMDEVLSELSRAGEASKAAAEDVGVVWDPQPERETHEREPHGRRDRKGWDYYFQQIEEIE</sequence>
<accession>A0A1T3C7J8</accession>
<proteinExistence type="predicted"/>
<gene>
    <name evidence="2" type="ORF">A0O28_0039410</name>
</gene>
<dbReference type="EMBL" id="LVVK01000022">
    <property type="protein sequence ID" value="OPB37029.1"/>
    <property type="molecule type" value="Genomic_DNA"/>
</dbReference>
<dbReference type="AlphaFoldDB" id="A0A1T3C7J8"/>
<keyword evidence="3" id="KW-1185">Reference proteome</keyword>
<feature type="region of interest" description="Disordered" evidence="1">
    <location>
        <begin position="71"/>
        <end position="100"/>
    </location>
</feature>